<feature type="domain" description="ENTH" evidence="13">
    <location>
        <begin position="1063"/>
        <end position="1184"/>
    </location>
</feature>
<evidence type="ECO:0000313" key="15">
    <source>
        <dbReference type="Proteomes" id="UP001163828"/>
    </source>
</evidence>
<dbReference type="PRINTS" id="PR00457">
    <property type="entry name" value="ANPEROXIDASE"/>
</dbReference>
<evidence type="ECO:0000256" key="4">
    <source>
        <dbReference type="ARBA" id="ARBA00022553"/>
    </source>
</evidence>
<keyword evidence="14" id="KW-0575">Peroxidase</keyword>
<comment type="subcellular location">
    <subcellularLocation>
        <location evidence="1">Cytoplasm</location>
    </subcellularLocation>
</comment>
<feature type="compositionally biased region" description="Polar residues" evidence="12">
    <location>
        <begin position="1400"/>
        <end position="1412"/>
    </location>
</feature>
<feature type="coiled-coil region" evidence="11">
    <location>
        <begin position="1231"/>
        <end position="1266"/>
    </location>
</feature>
<feature type="compositionally biased region" description="Basic and acidic residues" evidence="12">
    <location>
        <begin position="1176"/>
        <end position="1195"/>
    </location>
</feature>
<dbReference type="PANTHER" id="PTHR11903:SF37">
    <property type="entry name" value="PSI-PRODUCING OXYGENASE A"/>
    <property type="match status" value="1"/>
</dbReference>
<keyword evidence="10" id="KW-0446">Lipid-binding</keyword>
<feature type="compositionally biased region" description="Low complexity" evidence="12">
    <location>
        <begin position="1445"/>
        <end position="1467"/>
    </location>
</feature>
<dbReference type="Proteomes" id="UP001163828">
    <property type="component" value="Unassembled WGS sequence"/>
</dbReference>
<evidence type="ECO:0000313" key="14">
    <source>
        <dbReference type="EMBL" id="KAJ3996243.1"/>
    </source>
</evidence>
<keyword evidence="4" id="KW-0597">Phosphoprotein</keyword>
<dbReference type="InterPro" id="IPR010255">
    <property type="entry name" value="Haem_peroxidase_sf"/>
</dbReference>
<feature type="region of interest" description="Disordered" evidence="12">
    <location>
        <begin position="1396"/>
        <end position="1472"/>
    </location>
</feature>
<dbReference type="InterPro" id="IPR019791">
    <property type="entry name" value="Haem_peroxidase_animal"/>
</dbReference>
<keyword evidence="6" id="KW-0479">Metal-binding</keyword>
<sequence length="1538" mass="172970">MSSFEVLRKKLTDVVNELQPISQTIKSLPSIENALKHPESINDRLLLLENLLTLMSELGISTNEKYRKISNDLQHLTIDFLYKDLPHPPSGYLALPPFSQTPSAQAPTSYTKGSYVNYAYRSADGSFCNPLIPSMGQAGTPYARSVPGTLQTNLKNLPDPGLVFDMLLKRPTKADGSGEEEDGFTPHPGGVSSLFFALADLIIHSIFNTNSQNPTINNASSYLDLSVLYGSSEREVQSVRRKDAKGRPDGTGRLYEDVFADGRLLLMPPAFIAQRIIDINEWGTYKDPELLKAQIDNASLDEERQNAARALQAQDDEIFHRSRLVNCGFFMKVILGDYVGAILGLARDGSSWRLDPLMEMRRLSHEFAPRGEGNVVSIEFNLLYRWHATLSRQDKQWTEKMFHDTLQQDGLNVQFSQLQPSQFFMAAGKALGQNKDVRTWTFDGLKRDTNGRFRDADIAKILQDSTSYRAGAFRARGIPEVLRVIEILGIEQARGWGACSLNEFRKFIGLKPYKSFKEWNGDDSVARAAEVLYKDIDNLELHVGMQAEQAKVPGPGAGLCPGYTISRSILADAVCLTRGDRFLTVDFTPFNLTTWGFADCQYPTAPDGSFGGMLTKLLFRHFPAYYPARSAYAHFPFLDPVYMEKELRTRGTADQYIWARPRPPVGVQAGEVSVIDSYDAVTKILSAPQDWKADYDLKLGTVVAGLKNPKLPDMTLINKLLCDSSDKWLSFFVRETQNLLNTRCIAHAGSRTDLKFVDIAGLELGKGYPESKYITELHNVCRYVFLDWDPVYDWQLRDSSTTFYREFIKDVKVHLETESGFISNTLSHFKKPFAERPAFLEELHKQGHERRADELATALFCAVVPTAAHWAQDVAHIVNYYIEAGRVEERAELVALVKTGKIAGRALDLIKDALGWVANPAVFAAQRTAQRGTSMTRRDGSNLAAGETVFLNIIEANANRPNNKPGIHTAGEHGYLLSSEFFEKVTPVVVAEILALSNLQRGPGASGVFTRFTQHVHGVPEQVYVDARGGLTPFPTSLIISHLTLLHCTMQHLGKAALRVTKNYTKGYSDTQAKVRDATSNDPWGPSGTQMNEIAQLTYNQGDFVEIMEMLDKRLNDKGKNWRHVFKGSENVVIYFRDNIYVIKTLKEFQYIDEDGKDQGANVRQKAKDITNLLQDDSRLRQERRARASMRDRMVRGATGDGDHEDPDDENDRRRADPRASRRNRDEDDLRKAIEESKKSLANDRMTAEERDLQQAIKLSQEEEAKRNRAVEDTNASALFDDSNQLIPADNTQINNNNPFPTTTMTDPLAYTVGLQPQFTQIQPQFTSFNPYQQQMQQMQQEAAQAEYFRQQQELLQQQQAAQQAQLQQEEFMRQQILFHQQQQQSLYAQQQPLMAQPTGFGSNNPFAPQTVSSPISHSNSQSPPQFNLQGTYDNHQADNLQNFSHPPSDLSQSPSPGPSQQQSGRQLAVKTRTNENQELANLFADREGGQDTFGNVGQLRYGHNNAGRLVVQQTGNRGHNPFAMQQQQNNEQPFFSI</sequence>
<feature type="compositionally biased region" description="Basic and acidic residues" evidence="12">
    <location>
        <begin position="1211"/>
        <end position="1231"/>
    </location>
</feature>
<dbReference type="InterPro" id="IPR013809">
    <property type="entry name" value="ENTH"/>
</dbReference>
<protein>
    <submittedName>
        <fullName evidence="14">Heme peroxidase</fullName>
    </submittedName>
</protein>
<evidence type="ECO:0000256" key="7">
    <source>
        <dbReference type="ARBA" id="ARBA00022964"/>
    </source>
</evidence>
<evidence type="ECO:0000256" key="10">
    <source>
        <dbReference type="ARBA" id="ARBA00023121"/>
    </source>
</evidence>
<keyword evidence="5" id="KW-0349">Heme</keyword>
<dbReference type="SMART" id="SM00273">
    <property type="entry name" value="ENTH"/>
    <property type="match status" value="1"/>
</dbReference>
<keyword evidence="9" id="KW-0408">Iron</keyword>
<evidence type="ECO:0000256" key="3">
    <source>
        <dbReference type="ARBA" id="ARBA00022490"/>
    </source>
</evidence>
<evidence type="ECO:0000256" key="1">
    <source>
        <dbReference type="ARBA" id="ARBA00004496"/>
    </source>
</evidence>
<dbReference type="Pfam" id="PF01417">
    <property type="entry name" value="ENTH"/>
    <property type="match status" value="1"/>
</dbReference>
<dbReference type="EMBL" id="MU790620">
    <property type="protein sequence ID" value="KAJ3996243.1"/>
    <property type="molecule type" value="Genomic_DNA"/>
</dbReference>
<feature type="compositionally biased region" description="Polar residues" evidence="12">
    <location>
        <begin position="1426"/>
        <end position="1444"/>
    </location>
</feature>
<evidence type="ECO:0000259" key="13">
    <source>
        <dbReference type="PROSITE" id="PS50942"/>
    </source>
</evidence>
<dbReference type="CDD" id="cd16991">
    <property type="entry name" value="ENTH_Ent1_Ent2"/>
    <property type="match status" value="1"/>
</dbReference>
<organism evidence="14 15">
    <name type="scientific">Lentinula boryana</name>
    <dbReference type="NCBI Taxonomy" id="40481"/>
    <lineage>
        <taxon>Eukaryota</taxon>
        <taxon>Fungi</taxon>
        <taxon>Dikarya</taxon>
        <taxon>Basidiomycota</taxon>
        <taxon>Agaricomycotina</taxon>
        <taxon>Agaricomycetes</taxon>
        <taxon>Agaricomycetidae</taxon>
        <taxon>Agaricales</taxon>
        <taxon>Marasmiineae</taxon>
        <taxon>Omphalotaceae</taxon>
        <taxon>Lentinula</taxon>
    </lineage>
</organism>
<comment type="caution">
    <text evidence="14">The sequence shown here is derived from an EMBL/GenBank/DDBJ whole genome shotgun (WGS) entry which is preliminary data.</text>
</comment>
<dbReference type="InterPro" id="IPR003903">
    <property type="entry name" value="UIM_dom"/>
</dbReference>
<keyword evidence="15" id="KW-1185">Reference proteome</keyword>
<keyword evidence="7" id="KW-0223">Dioxygenase</keyword>
<dbReference type="InterPro" id="IPR008942">
    <property type="entry name" value="ENTH_VHS"/>
</dbReference>
<keyword evidence="3" id="KW-0963">Cytoplasm</keyword>
<dbReference type="InterPro" id="IPR037120">
    <property type="entry name" value="Haem_peroxidase_sf_animal"/>
</dbReference>
<accession>A0ABQ8QCQ8</accession>
<evidence type="ECO:0000256" key="6">
    <source>
        <dbReference type="ARBA" id="ARBA00022723"/>
    </source>
</evidence>
<keyword evidence="8" id="KW-0560">Oxidoreductase</keyword>
<dbReference type="InterPro" id="IPR050783">
    <property type="entry name" value="Oxylipin_biosynth_metab"/>
</dbReference>
<dbReference type="GO" id="GO:0004601">
    <property type="term" value="F:peroxidase activity"/>
    <property type="evidence" value="ECO:0007669"/>
    <property type="project" value="UniProtKB-KW"/>
</dbReference>
<proteinExistence type="inferred from homology"/>
<name>A0ABQ8QCQ8_9AGAR</name>
<dbReference type="Pfam" id="PF03098">
    <property type="entry name" value="An_peroxidase"/>
    <property type="match status" value="1"/>
</dbReference>
<dbReference type="PROSITE" id="PS50292">
    <property type="entry name" value="PEROXIDASE_3"/>
    <property type="match status" value="1"/>
</dbReference>
<dbReference type="InterPro" id="IPR034812">
    <property type="entry name" value="Ppo-like_N"/>
</dbReference>
<evidence type="ECO:0000256" key="12">
    <source>
        <dbReference type="SAM" id="MobiDB-lite"/>
    </source>
</evidence>
<evidence type="ECO:0000256" key="8">
    <source>
        <dbReference type="ARBA" id="ARBA00023002"/>
    </source>
</evidence>
<feature type="compositionally biased region" description="Low complexity" evidence="12">
    <location>
        <begin position="1413"/>
        <end position="1425"/>
    </location>
</feature>
<dbReference type="Gene3D" id="1.10.640.10">
    <property type="entry name" value="Haem peroxidase domain superfamily, animal type"/>
    <property type="match status" value="1"/>
</dbReference>
<dbReference type="SUPFAM" id="SSF48464">
    <property type="entry name" value="ENTH/VHS domain"/>
    <property type="match status" value="1"/>
</dbReference>
<feature type="region of interest" description="Disordered" evidence="12">
    <location>
        <begin position="1174"/>
        <end position="1231"/>
    </location>
</feature>
<evidence type="ECO:0000256" key="11">
    <source>
        <dbReference type="SAM" id="Coils"/>
    </source>
</evidence>
<evidence type="ECO:0000256" key="2">
    <source>
        <dbReference type="ARBA" id="ARBA00010130"/>
    </source>
</evidence>
<evidence type="ECO:0000256" key="5">
    <source>
        <dbReference type="ARBA" id="ARBA00022617"/>
    </source>
</evidence>
<dbReference type="Gene3D" id="1.25.40.90">
    <property type="match status" value="1"/>
</dbReference>
<dbReference type="PROSITE" id="PS50330">
    <property type="entry name" value="UIM"/>
    <property type="match status" value="1"/>
</dbReference>
<reference evidence="14" key="1">
    <citation type="submission" date="2022-08" db="EMBL/GenBank/DDBJ databases">
        <authorList>
            <consortium name="DOE Joint Genome Institute"/>
            <person name="Min B."/>
            <person name="Riley R."/>
            <person name="Sierra-Patev S."/>
            <person name="Naranjo-Ortiz M."/>
            <person name="Looney B."/>
            <person name="Konkel Z."/>
            <person name="Slot J.C."/>
            <person name="Sakamoto Y."/>
            <person name="Steenwyk J.L."/>
            <person name="Rokas A."/>
            <person name="Carro J."/>
            <person name="Camarero S."/>
            <person name="Ferreira P."/>
            <person name="Molpeceres G."/>
            <person name="Ruiz-Duenas F.J."/>
            <person name="Serrano A."/>
            <person name="Henrissat B."/>
            <person name="Drula E."/>
            <person name="Hughes K.W."/>
            <person name="Mata J.L."/>
            <person name="Ishikawa N.K."/>
            <person name="Vargas-Isla R."/>
            <person name="Ushijima S."/>
            <person name="Smith C.A."/>
            <person name="Ahrendt S."/>
            <person name="Andreopoulos W."/>
            <person name="He G."/>
            <person name="Labutti K."/>
            <person name="Lipzen A."/>
            <person name="Ng V."/>
            <person name="Sandor L."/>
            <person name="Barry K."/>
            <person name="Martinez A.T."/>
            <person name="Xiao Y."/>
            <person name="Gibbons J.G."/>
            <person name="Terashima K."/>
            <person name="Hibbett D.S."/>
            <person name="Grigoriev I.V."/>
        </authorList>
    </citation>
    <scope>NUCLEOTIDE SEQUENCE</scope>
    <source>
        <strain evidence="14">TFB10827</strain>
    </source>
</reference>
<dbReference type="CDD" id="cd09817">
    <property type="entry name" value="linoleate_diol_synthase_like"/>
    <property type="match status" value="1"/>
</dbReference>
<dbReference type="PANTHER" id="PTHR11903">
    <property type="entry name" value="PROSTAGLANDIN G/H SYNTHASE"/>
    <property type="match status" value="1"/>
</dbReference>
<evidence type="ECO:0000256" key="9">
    <source>
        <dbReference type="ARBA" id="ARBA00023004"/>
    </source>
</evidence>
<gene>
    <name evidence="14" type="ORF">F5050DRAFT_1712232</name>
</gene>
<dbReference type="SMART" id="SM00726">
    <property type="entry name" value="UIM"/>
    <property type="match status" value="2"/>
</dbReference>
<dbReference type="SUPFAM" id="SSF48113">
    <property type="entry name" value="Heme-dependent peroxidases"/>
    <property type="match status" value="1"/>
</dbReference>
<comment type="similarity">
    <text evidence="2">Belongs to the epsin family.</text>
</comment>
<dbReference type="PROSITE" id="PS50942">
    <property type="entry name" value="ENTH"/>
    <property type="match status" value="1"/>
</dbReference>
<keyword evidence="11" id="KW-0175">Coiled coil</keyword>